<dbReference type="Proteomes" id="UP000258309">
    <property type="component" value="Unassembled WGS sequence"/>
</dbReference>
<dbReference type="PANTHER" id="PTHR31001">
    <property type="entry name" value="UNCHARACTERIZED TRANSCRIPTIONAL REGULATORY PROTEIN"/>
    <property type="match status" value="1"/>
</dbReference>
<keyword evidence="3" id="KW-0539">Nucleus</keyword>
<proteinExistence type="predicted"/>
<dbReference type="GO" id="GO:0003677">
    <property type="term" value="F:DNA binding"/>
    <property type="evidence" value="ECO:0007669"/>
    <property type="project" value="InterPro"/>
</dbReference>
<dbReference type="Pfam" id="PF04082">
    <property type="entry name" value="Fungal_trans"/>
    <property type="match status" value="1"/>
</dbReference>
<dbReference type="InterPro" id="IPR007219">
    <property type="entry name" value="XnlR_reg_dom"/>
</dbReference>
<dbReference type="EMBL" id="NCSJ02000065">
    <property type="protein sequence ID" value="RFU31907.1"/>
    <property type="molecule type" value="Genomic_DNA"/>
</dbReference>
<dbReference type="CDD" id="cd12148">
    <property type="entry name" value="fungal_TF_MHR"/>
    <property type="match status" value="1"/>
</dbReference>
<dbReference type="CDD" id="cd00067">
    <property type="entry name" value="GAL4"/>
    <property type="match status" value="1"/>
</dbReference>
<dbReference type="STRING" id="5539.A0A3E2HEW4"/>
<dbReference type="SMART" id="SM00906">
    <property type="entry name" value="Fungal_trans"/>
    <property type="match status" value="1"/>
</dbReference>
<sequence>MAKRRRERSLDLPFLVGATRIGDHAFPLHLDRSYINSAPTRMLTAAAASSSEHQPSSSQPQVIVEKITRGHSCILCQQRKVRCDRAKPCSNCIKAKAECIHRAPIPPRRRKKKSSEANLVARLKKAEELLRKHGVPFEYDNVEEEAEMALPFSPKSNPVKGTLLAERGNSRLIENPLWVNLKEEIQESSGALQDFSSDDESDTRGYPDASSILIIQRSYSEDLLSLHPEPVHIFKLWQTFLVNVNPLIKIFHAPTVQQTILDSSCDLENVPKTSEALMFSIYLLAVTSLNNEECENTYGESRESLITKYCYATQQALINANYLKSLSIAVLQAYTLFLLSLQKNHDPHSFWILSGSAVRIAQRLGLHHDGSTQNIPPFESEMRRRLWWQIISIDFRAGRLSGSGFPSWIHQYNTKLPSNISDSDLSPTMTELPSERLGATEMLYCSLRYELSLAIREMIMIRKGEKNNWIADTDLTHAMNAAKDKVVDELEARFQKRYINFCDPSIPLHYITINTARSMICNMRLMGTYGCKTQEQHAKMPQEERDSIFAQSLKLLEYDTLCFSNSIVQGYLWYIESYFQFDALIYLLGELRSRTTGDMVDKAWQQIKLYYGFHPELITDTKNYLYLALGNMTVKAWAKKEEAMSVLLGSTQLEPPPRYISILRSQRNGTQRQTKVVIPSNQQTTNQPTNLPIANQSFERTYTTNSFQEPSFSNPTDSWSNLDFSSLNASTPDPSSTDSMEWSYWQTLIHGEFPTFH</sequence>
<reference evidence="5 6" key="1">
    <citation type="submission" date="2018-05" db="EMBL/GenBank/DDBJ databases">
        <title>Draft genome sequence of Scytalidium lignicola DSM 105466, a ubiquitous saprotrophic fungus.</title>
        <authorList>
            <person name="Buettner E."/>
            <person name="Gebauer A.M."/>
            <person name="Hofrichter M."/>
            <person name="Liers C."/>
            <person name="Kellner H."/>
        </authorList>
    </citation>
    <scope>NUCLEOTIDE SEQUENCE [LARGE SCALE GENOMIC DNA]</scope>
    <source>
        <strain evidence="5 6">DSM 105466</strain>
    </source>
</reference>
<dbReference type="Pfam" id="PF00172">
    <property type="entry name" value="Zn_clus"/>
    <property type="match status" value="1"/>
</dbReference>
<dbReference type="OrthoDB" id="2269373at2759"/>
<dbReference type="Gene3D" id="4.10.240.10">
    <property type="entry name" value="Zn(2)-C6 fungal-type DNA-binding domain"/>
    <property type="match status" value="1"/>
</dbReference>
<accession>A0A3E2HEW4</accession>
<keyword evidence="6" id="KW-1185">Reference proteome</keyword>
<evidence type="ECO:0000313" key="6">
    <source>
        <dbReference type="Proteomes" id="UP000258309"/>
    </source>
</evidence>
<dbReference type="InterPro" id="IPR050613">
    <property type="entry name" value="Sec_Metabolite_Reg"/>
</dbReference>
<feature type="domain" description="Zn(2)-C6 fungal-type" evidence="4">
    <location>
        <begin position="72"/>
        <end position="101"/>
    </location>
</feature>
<evidence type="ECO:0000256" key="2">
    <source>
        <dbReference type="ARBA" id="ARBA00022723"/>
    </source>
</evidence>
<dbReference type="AlphaFoldDB" id="A0A3E2HEW4"/>
<comment type="caution">
    <text evidence="5">The sequence shown here is derived from an EMBL/GenBank/DDBJ whole genome shotgun (WGS) entry which is preliminary data.</text>
</comment>
<evidence type="ECO:0000259" key="4">
    <source>
        <dbReference type="PROSITE" id="PS50048"/>
    </source>
</evidence>
<evidence type="ECO:0000256" key="1">
    <source>
        <dbReference type="ARBA" id="ARBA00004123"/>
    </source>
</evidence>
<dbReference type="GO" id="GO:0005634">
    <property type="term" value="C:nucleus"/>
    <property type="evidence" value="ECO:0007669"/>
    <property type="project" value="UniProtKB-SubCell"/>
</dbReference>
<keyword evidence="2" id="KW-0479">Metal-binding</keyword>
<dbReference type="GO" id="GO:0000981">
    <property type="term" value="F:DNA-binding transcription factor activity, RNA polymerase II-specific"/>
    <property type="evidence" value="ECO:0007669"/>
    <property type="project" value="InterPro"/>
</dbReference>
<dbReference type="SMART" id="SM00066">
    <property type="entry name" value="GAL4"/>
    <property type="match status" value="1"/>
</dbReference>
<dbReference type="InterPro" id="IPR036864">
    <property type="entry name" value="Zn2-C6_fun-type_DNA-bd_sf"/>
</dbReference>
<gene>
    <name evidence="5" type="ORF">B7463_g4408</name>
</gene>
<protein>
    <recommendedName>
        <fullName evidence="4">Zn(2)-C6 fungal-type domain-containing protein</fullName>
    </recommendedName>
</protein>
<feature type="non-terminal residue" evidence="5">
    <location>
        <position position="1"/>
    </location>
</feature>
<evidence type="ECO:0000313" key="5">
    <source>
        <dbReference type="EMBL" id="RFU31907.1"/>
    </source>
</evidence>
<comment type="subcellular location">
    <subcellularLocation>
        <location evidence="1">Nucleus</location>
    </subcellularLocation>
</comment>
<feature type="non-terminal residue" evidence="5">
    <location>
        <position position="757"/>
    </location>
</feature>
<organism evidence="5 6">
    <name type="scientific">Scytalidium lignicola</name>
    <name type="common">Hyphomycete</name>
    <dbReference type="NCBI Taxonomy" id="5539"/>
    <lineage>
        <taxon>Eukaryota</taxon>
        <taxon>Fungi</taxon>
        <taxon>Dikarya</taxon>
        <taxon>Ascomycota</taxon>
        <taxon>Pezizomycotina</taxon>
        <taxon>Leotiomycetes</taxon>
        <taxon>Leotiomycetes incertae sedis</taxon>
        <taxon>Scytalidium</taxon>
    </lineage>
</organism>
<name>A0A3E2HEW4_SCYLI</name>
<dbReference type="OMA" id="PIFEVEM"/>
<dbReference type="InterPro" id="IPR001138">
    <property type="entry name" value="Zn2Cys6_DnaBD"/>
</dbReference>
<dbReference type="SUPFAM" id="SSF57701">
    <property type="entry name" value="Zn2/Cys6 DNA-binding domain"/>
    <property type="match status" value="1"/>
</dbReference>
<dbReference type="GO" id="GO:0006351">
    <property type="term" value="P:DNA-templated transcription"/>
    <property type="evidence" value="ECO:0007669"/>
    <property type="project" value="InterPro"/>
</dbReference>
<dbReference type="PROSITE" id="PS50048">
    <property type="entry name" value="ZN2_CY6_FUNGAL_2"/>
    <property type="match status" value="1"/>
</dbReference>
<dbReference type="PANTHER" id="PTHR31001:SF85">
    <property type="entry name" value="ZN(II)2CYS6 TRANSCRIPTION FACTOR (EUROFUNG)"/>
    <property type="match status" value="1"/>
</dbReference>
<dbReference type="GO" id="GO:0008270">
    <property type="term" value="F:zinc ion binding"/>
    <property type="evidence" value="ECO:0007669"/>
    <property type="project" value="InterPro"/>
</dbReference>
<evidence type="ECO:0000256" key="3">
    <source>
        <dbReference type="ARBA" id="ARBA00023242"/>
    </source>
</evidence>